<evidence type="ECO:0000313" key="2">
    <source>
        <dbReference type="EMBL" id="GAA1789161.1"/>
    </source>
</evidence>
<gene>
    <name evidence="2" type="ORF">GCM10009768_17750</name>
</gene>
<sequence>MSGGEDTTQRVLHELDAAEALARGGEPDAAIAAYIELVPRVERAFPHDRLVLAGALDRFSAALSTAGRFDEMTEAQERAIRVAEGAGRTAEDLARMRISLGDRLRDNGRLDAAIRAYARAAETAEPETGTAHPAVVEAGIGMAECAADLGRHGDALHSYRWVVPAARRALGDAAEPTRRAEAGMRASASVRRRRIAAVAGAVLIAVIVGAVLWEQFA</sequence>
<keyword evidence="1" id="KW-0472">Membrane</keyword>
<accession>A0ABN2LHS8</accession>
<organism evidence="2 3">
    <name type="scientific">Leucobacter iarius</name>
    <dbReference type="NCBI Taxonomy" id="333963"/>
    <lineage>
        <taxon>Bacteria</taxon>
        <taxon>Bacillati</taxon>
        <taxon>Actinomycetota</taxon>
        <taxon>Actinomycetes</taxon>
        <taxon>Micrococcales</taxon>
        <taxon>Microbacteriaceae</taxon>
        <taxon>Leucobacter</taxon>
    </lineage>
</organism>
<keyword evidence="1" id="KW-0812">Transmembrane</keyword>
<dbReference type="Pfam" id="PF13424">
    <property type="entry name" value="TPR_12"/>
    <property type="match status" value="1"/>
</dbReference>
<dbReference type="Proteomes" id="UP001500851">
    <property type="component" value="Unassembled WGS sequence"/>
</dbReference>
<reference evidence="2 3" key="1">
    <citation type="journal article" date="2019" name="Int. J. Syst. Evol. Microbiol.">
        <title>The Global Catalogue of Microorganisms (GCM) 10K type strain sequencing project: providing services to taxonomists for standard genome sequencing and annotation.</title>
        <authorList>
            <consortium name="The Broad Institute Genomics Platform"/>
            <consortium name="The Broad Institute Genome Sequencing Center for Infectious Disease"/>
            <person name="Wu L."/>
            <person name="Ma J."/>
        </authorList>
    </citation>
    <scope>NUCLEOTIDE SEQUENCE [LARGE SCALE GENOMIC DNA]</scope>
    <source>
        <strain evidence="2 3">JCM 14736</strain>
    </source>
</reference>
<proteinExistence type="predicted"/>
<feature type="transmembrane region" description="Helical" evidence="1">
    <location>
        <begin position="195"/>
        <end position="213"/>
    </location>
</feature>
<keyword evidence="3" id="KW-1185">Reference proteome</keyword>
<protein>
    <recommendedName>
        <fullName evidence="4">Tetratricopeptide repeat protein</fullName>
    </recommendedName>
</protein>
<name>A0ABN2LHS8_9MICO</name>
<keyword evidence="1" id="KW-1133">Transmembrane helix</keyword>
<evidence type="ECO:0000256" key="1">
    <source>
        <dbReference type="SAM" id="Phobius"/>
    </source>
</evidence>
<evidence type="ECO:0000313" key="3">
    <source>
        <dbReference type="Proteomes" id="UP001500851"/>
    </source>
</evidence>
<dbReference type="InterPro" id="IPR011990">
    <property type="entry name" value="TPR-like_helical_dom_sf"/>
</dbReference>
<dbReference type="Gene3D" id="1.25.40.10">
    <property type="entry name" value="Tetratricopeptide repeat domain"/>
    <property type="match status" value="1"/>
</dbReference>
<comment type="caution">
    <text evidence="2">The sequence shown here is derived from an EMBL/GenBank/DDBJ whole genome shotgun (WGS) entry which is preliminary data.</text>
</comment>
<dbReference type="RefSeq" id="WP_344031490.1">
    <property type="nucleotide sequence ID" value="NZ_BAAAOB010000001.1"/>
</dbReference>
<evidence type="ECO:0008006" key="4">
    <source>
        <dbReference type="Google" id="ProtNLM"/>
    </source>
</evidence>
<dbReference type="SUPFAM" id="SSF48452">
    <property type="entry name" value="TPR-like"/>
    <property type="match status" value="2"/>
</dbReference>
<dbReference type="EMBL" id="BAAAOB010000001">
    <property type="protein sequence ID" value="GAA1789161.1"/>
    <property type="molecule type" value="Genomic_DNA"/>
</dbReference>